<sequence length="41" mass="4520">MPRTPYTDEAVGIDLGVSKRATLSTGDVIENPKQYRKAGKR</sequence>
<gene>
    <name evidence="1" type="ORF">KSX_71360</name>
</gene>
<keyword evidence="2" id="KW-1185">Reference proteome</keyword>
<dbReference type="AlphaFoldDB" id="A0A8J3MWS4"/>
<reference evidence="1" key="1">
    <citation type="submission" date="2020-10" db="EMBL/GenBank/DDBJ databases">
        <title>Taxonomic study of unclassified bacteria belonging to the class Ktedonobacteria.</title>
        <authorList>
            <person name="Yabe S."/>
            <person name="Wang C.M."/>
            <person name="Zheng Y."/>
            <person name="Sakai Y."/>
            <person name="Cavaletti L."/>
            <person name="Monciardini P."/>
            <person name="Donadio S."/>
        </authorList>
    </citation>
    <scope>NUCLEOTIDE SEQUENCE</scope>
    <source>
        <strain evidence="1">SOSP1-1</strain>
    </source>
</reference>
<dbReference type="Proteomes" id="UP000612362">
    <property type="component" value="Unassembled WGS sequence"/>
</dbReference>
<accession>A0A8J3MWS4</accession>
<name>A0A8J3MWS4_9CHLR</name>
<evidence type="ECO:0000313" key="1">
    <source>
        <dbReference type="EMBL" id="GHO48973.1"/>
    </source>
</evidence>
<evidence type="ECO:0008006" key="3">
    <source>
        <dbReference type="Google" id="ProtNLM"/>
    </source>
</evidence>
<protein>
    <recommendedName>
        <fullName evidence="3">Transposase</fullName>
    </recommendedName>
</protein>
<dbReference type="RefSeq" id="WP_236031764.1">
    <property type="nucleotide sequence ID" value="NZ_BNJF01000004.1"/>
</dbReference>
<evidence type="ECO:0000313" key="2">
    <source>
        <dbReference type="Proteomes" id="UP000612362"/>
    </source>
</evidence>
<organism evidence="1 2">
    <name type="scientific">Ktedonospora formicarum</name>
    <dbReference type="NCBI Taxonomy" id="2778364"/>
    <lineage>
        <taxon>Bacteria</taxon>
        <taxon>Bacillati</taxon>
        <taxon>Chloroflexota</taxon>
        <taxon>Ktedonobacteria</taxon>
        <taxon>Ktedonobacterales</taxon>
        <taxon>Ktedonobacteraceae</taxon>
        <taxon>Ktedonospora</taxon>
    </lineage>
</organism>
<dbReference type="EMBL" id="BNJF01000004">
    <property type="protein sequence ID" value="GHO48973.1"/>
    <property type="molecule type" value="Genomic_DNA"/>
</dbReference>
<comment type="caution">
    <text evidence="1">The sequence shown here is derived from an EMBL/GenBank/DDBJ whole genome shotgun (WGS) entry which is preliminary data.</text>
</comment>
<proteinExistence type="predicted"/>